<evidence type="ECO:0000313" key="1">
    <source>
        <dbReference type="EMBL" id="GAA4017974.1"/>
    </source>
</evidence>
<name>A0ABP7SY97_9PSEU</name>
<gene>
    <name evidence="1" type="ORF">GCM10022247_46740</name>
</gene>
<proteinExistence type="predicted"/>
<organism evidence="1 2">
    <name type="scientific">Allokutzneria multivorans</name>
    <dbReference type="NCBI Taxonomy" id="1142134"/>
    <lineage>
        <taxon>Bacteria</taxon>
        <taxon>Bacillati</taxon>
        <taxon>Actinomycetota</taxon>
        <taxon>Actinomycetes</taxon>
        <taxon>Pseudonocardiales</taxon>
        <taxon>Pseudonocardiaceae</taxon>
        <taxon>Allokutzneria</taxon>
    </lineage>
</organism>
<accession>A0ABP7SY97</accession>
<keyword evidence="2" id="KW-1185">Reference proteome</keyword>
<evidence type="ECO:0000313" key="2">
    <source>
        <dbReference type="Proteomes" id="UP001501747"/>
    </source>
</evidence>
<comment type="caution">
    <text evidence="1">The sequence shown here is derived from an EMBL/GenBank/DDBJ whole genome shotgun (WGS) entry which is preliminary data.</text>
</comment>
<sequence length="49" mass="5702">MAHVQFWHASEQPEHWQVAWLHVGHEQSAHVQTAQLSEQSAHWHVSHSS</sequence>
<dbReference type="Proteomes" id="UP001501747">
    <property type="component" value="Unassembled WGS sequence"/>
</dbReference>
<reference evidence="2" key="1">
    <citation type="journal article" date="2019" name="Int. J. Syst. Evol. Microbiol.">
        <title>The Global Catalogue of Microorganisms (GCM) 10K type strain sequencing project: providing services to taxonomists for standard genome sequencing and annotation.</title>
        <authorList>
            <consortium name="The Broad Institute Genomics Platform"/>
            <consortium name="The Broad Institute Genome Sequencing Center for Infectious Disease"/>
            <person name="Wu L."/>
            <person name="Ma J."/>
        </authorList>
    </citation>
    <scope>NUCLEOTIDE SEQUENCE [LARGE SCALE GENOMIC DNA]</scope>
    <source>
        <strain evidence="2">JCM 17342</strain>
    </source>
</reference>
<dbReference type="EMBL" id="BAABAL010000017">
    <property type="protein sequence ID" value="GAA4017974.1"/>
    <property type="molecule type" value="Genomic_DNA"/>
</dbReference>
<protein>
    <submittedName>
        <fullName evidence="1">Uncharacterized protein</fullName>
    </submittedName>
</protein>